<gene>
    <name evidence="2" type="ORF">MEG1DRAFT_00100</name>
</gene>
<evidence type="ECO:0000313" key="3">
    <source>
        <dbReference type="Proteomes" id="UP000028002"/>
    </source>
</evidence>
<accession>A0A081S2Q2</accession>
<feature type="transmembrane region" description="Helical" evidence="1">
    <location>
        <begin position="44"/>
        <end position="66"/>
    </location>
</feature>
<reference evidence="2 3" key="1">
    <citation type="submission" date="2014-03" db="EMBL/GenBank/DDBJ databases">
        <title>Draft Genome of Photorhabdus temperata Meg1.</title>
        <authorList>
            <person name="Hurst S.G.IV."/>
            <person name="Morris K."/>
            <person name="Thomas K."/>
            <person name="Tisa L.S."/>
        </authorList>
    </citation>
    <scope>NUCLEOTIDE SEQUENCE [LARGE SCALE GENOMIC DNA]</scope>
    <source>
        <strain evidence="2 3">Meg1</strain>
    </source>
</reference>
<dbReference type="RefSeq" id="WP_036836765.1">
    <property type="nucleotide sequence ID" value="NZ_CAWLUD010000001.1"/>
</dbReference>
<dbReference type="PATRIC" id="fig|1393735.3.peg.100"/>
<proteinExistence type="predicted"/>
<dbReference type="AlphaFoldDB" id="A0A081S2Q2"/>
<sequence>MNASHDHHYGLRGYVFITLSLAGIFFLLIYLNQALLADNGLLNLAWYAYATLFPAILIGLLGNAAWEYIRQNKAQQQFRPETVQAEIRLSQSAPIVSDLGDRMHRRYGMFWWYKVRILLLVGEVEQVEAIAPGLTTQYWQEGHRTLLLWGGSLQTEPDAAQLAALRRLRRFRPLNGIVWALTEQQSAQPASMLKH</sequence>
<evidence type="ECO:0000256" key="1">
    <source>
        <dbReference type="SAM" id="Phobius"/>
    </source>
</evidence>
<evidence type="ECO:0000313" key="2">
    <source>
        <dbReference type="EMBL" id="KER05205.1"/>
    </source>
</evidence>
<name>A0A081S2Q2_PHOTE</name>
<keyword evidence="1" id="KW-0812">Transmembrane</keyword>
<keyword evidence="1" id="KW-0472">Membrane</keyword>
<organism evidence="2 3">
    <name type="scientific">Photorhabdus temperata subsp. temperata Meg1</name>
    <dbReference type="NCBI Taxonomy" id="1393735"/>
    <lineage>
        <taxon>Bacteria</taxon>
        <taxon>Pseudomonadati</taxon>
        <taxon>Pseudomonadota</taxon>
        <taxon>Gammaproteobacteria</taxon>
        <taxon>Enterobacterales</taxon>
        <taxon>Morganellaceae</taxon>
        <taxon>Photorhabdus</taxon>
    </lineage>
</organism>
<dbReference type="EMBL" id="JGVH01000001">
    <property type="protein sequence ID" value="KER05205.1"/>
    <property type="molecule type" value="Genomic_DNA"/>
</dbReference>
<protein>
    <recommendedName>
        <fullName evidence="4">Type VI secretion protein VasK</fullName>
    </recommendedName>
</protein>
<dbReference type="Proteomes" id="UP000028002">
    <property type="component" value="Unassembled WGS sequence"/>
</dbReference>
<feature type="transmembrane region" description="Helical" evidence="1">
    <location>
        <begin position="12"/>
        <end position="32"/>
    </location>
</feature>
<comment type="caution">
    <text evidence="2">The sequence shown here is derived from an EMBL/GenBank/DDBJ whole genome shotgun (WGS) entry which is preliminary data.</text>
</comment>
<evidence type="ECO:0008006" key="4">
    <source>
        <dbReference type="Google" id="ProtNLM"/>
    </source>
</evidence>
<keyword evidence="1" id="KW-1133">Transmembrane helix</keyword>